<dbReference type="Proteomes" id="UP001202961">
    <property type="component" value="Unassembled WGS sequence"/>
</dbReference>
<gene>
    <name evidence="1" type="ORF">NB063_13615</name>
</gene>
<keyword evidence="2" id="KW-1185">Reference proteome</keyword>
<dbReference type="RefSeq" id="WP_250929279.1">
    <property type="nucleotide sequence ID" value="NZ_JAMQBK010000036.1"/>
</dbReference>
<organism evidence="1 2">
    <name type="scientific">Aporhodopirellula aestuarii</name>
    <dbReference type="NCBI Taxonomy" id="2950107"/>
    <lineage>
        <taxon>Bacteria</taxon>
        <taxon>Pseudomonadati</taxon>
        <taxon>Planctomycetota</taxon>
        <taxon>Planctomycetia</taxon>
        <taxon>Pirellulales</taxon>
        <taxon>Pirellulaceae</taxon>
        <taxon>Aporhodopirellula</taxon>
    </lineage>
</organism>
<comment type="caution">
    <text evidence="1">The sequence shown here is derived from an EMBL/GenBank/DDBJ whole genome shotgun (WGS) entry which is preliminary data.</text>
</comment>
<evidence type="ECO:0000313" key="2">
    <source>
        <dbReference type="Proteomes" id="UP001202961"/>
    </source>
</evidence>
<evidence type="ECO:0000313" key="1">
    <source>
        <dbReference type="EMBL" id="MCM2371644.1"/>
    </source>
</evidence>
<protein>
    <submittedName>
        <fullName evidence="1">Uncharacterized protein</fullName>
    </submittedName>
</protein>
<accession>A0ABT0U3Z6</accession>
<reference evidence="1 2" key="1">
    <citation type="journal article" date="2022" name="Syst. Appl. Microbiol.">
        <title>Rhodopirellula aestuarii sp. nov., a novel member of the genus Rhodopirellula isolated from brackish sediments collected in the Tagus River estuary, Portugal.</title>
        <authorList>
            <person name="Vitorino I.R."/>
            <person name="Klimek D."/>
            <person name="Calusinska M."/>
            <person name="Lobo-da-Cunha A."/>
            <person name="Vasconcelos V."/>
            <person name="Lage O.M."/>
        </authorList>
    </citation>
    <scope>NUCLEOTIDE SEQUENCE [LARGE SCALE GENOMIC DNA]</scope>
    <source>
        <strain evidence="1 2">ICT_H3.1</strain>
    </source>
</reference>
<sequence length="152" mass="17062">MSSRFTISLHRVATVGYVRSDVDRDAAANSPVGDHLDWFFEVTPHPGSLLTTFASPPACDGAPVIHAVRLVDHRVRYLDHDGELSGNRGCVQRLVTGRCHLVSDNESRFVFRPVSFEFLHAMSVESAEDNLDPIRERLRRVLAPLDEIEIRT</sequence>
<dbReference type="EMBL" id="JAMQBK010000036">
    <property type="protein sequence ID" value="MCM2371644.1"/>
    <property type="molecule type" value="Genomic_DNA"/>
</dbReference>
<name>A0ABT0U3Z6_9BACT</name>
<proteinExistence type="predicted"/>